<name>C1H8P3_PARBA</name>
<dbReference type="VEuPathDB" id="FungiDB:PAAG_07134"/>
<dbReference type="RefSeq" id="XP_015700574.1">
    <property type="nucleotide sequence ID" value="XM_015846139.1"/>
</dbReference>
<sequence>MAEVNTEDIDVVTVMGFTEFGTQPKNKCKNRGTSSTSTFTPQHTSLQNNSTYSSYPASQSSTLPSSLPPHPPFPTTAGTKRKSPPFSTEQGYITPEAYPQEFENSNTSNYMSPNQKRTGKKKTQQYGEENGPEGAEATTRTTHSHRHRESNVDRTPSPTTDYQAPNGTILTSQELRELKFGVRNENGDMVYFQPSFIEDDPWAELEGED</sequence>
<keyword evidence="3" id="KW-1185">Reference proteome</keyword>
<dbReference type="Proteomes" id="UP000002059">
    <property type="component" value="Partially assembled WGS sequence"/>
</dbReference>
<evidence type="ECO:0000256" key="1">
    <source>
        <dbReference type="SAM" id="MobiDB-lite"/>
    </source>
</evidence>
<dbReference type="OrthoDB" id="5419162at2759"/>
<feature type="compositionally biased region" description="Low complexity" evidence="1">
    <location>
        <begin position="50"/>
        <end position="65"/>
    </location>
</feature>
<gene>
    <name evidence="2" type="ORF">PAAG_07134</name>
</gene>
<protein>
    <submittedName>
        <fullName evidence="2">Uncharacterized protein</fullName>
    </submittedName>
</protein>
<feature type="compositionally biased region" description="Polar residues" evidence="1">
    <location>
        <begin position="21"/>
        <end position="49"/>
    </location>
</feature>
<feature type="region of interest" description="Disordered" evidence="1">
    <location>
        <begin position="21"/>
        <end position="170"/>
    </location>
</feature>
<dbReference type="EMBL" id="KN294013">
    <property type="protein sequence ID" value="EEH36716.2"/>
    <property type="molecule type" value="Genomic_DNA"/>
</dbReference>
<dbReference type="HOGENOM" id="CLU_1321255_0_0_1"/>
<feature type="compositionally biased region" description="Polar residues" evidence="1">
    <location>
        <begin position="102"/>
        <end position="116"/>
    </location>
</feature>
<dbReference type="OMA" id="VYFQPSF"/>
<dbReference type="GeneID" id="9094082"/>
<dbReference type="KEGG" id="pbl:PAAG_07134"/>
<evidence type="ECO:0000313" key="2">
    <source>
        <dbReference type="EMBL" id="EEH36716.2"/>
    </source>
</evidence>
<organism evidence="2 3">
    <name type="scientific">Paracoccidioides lutzii (strain ATCC MYA-826 / Pb01)</name>
    <name type="common">Paracoccidioides brasiliensis</name>
    <dbReference type="NCBI Taxonomy" id="502779"/>
    <lineage>
        <taxon>Eukaryota</taxon>
        <taxon>Fungi</taxon>
        <taxon>Dikarya</taxon>
        <taxon>Ascomycota</taxon>
        <taxon>Pezizomycotina</taxon>
        <taxon>Eurotiomycetes</taxon>
        <taxon>Eurotiomycetidae</taxon>
        <taxon>Onygenales</taxon>
        <taxon>Ajellomycetaceae</taxon>
        <taxon>Paracoccidioides</taxon>
    </lineage>
</organism>
<feature type="compositionally biased region" description="Polar residues" evidence="1">
    <location>
        <begin position="153"/>
        <end position="170"/>
    </location>
</feature>
<proteinExistence type="predicted"/>
<dbReference type="AlphaFoldDB" id="C1H8P3"/>
<accession>C1H8P3</accession>
<reference evidence="2 3" key="1">
    <citation type="journal article" date="2011" name="PLoS Genet.">
        <title>Comparative genomic analysis of human fungal pathogens causing paracoccidioidomycosis.</title>
        <authorList>
            <person name="Desjardins C.A."/>
            <person name="Champion M.D."/>
            <person name="Holder J.W."/>
            <person name="Muszewska A."/>
            <person name="Goldberg J."/>
            <person name="Bailao A.M."/>
            <person name="Brigido M.M."/>
            <person name="Ferreira M.E."/>
            <person name="Garcia A.M."/>
            <person name="Grynberg M."/>
            <person name="Gujja S."/>
            <person name="Heiman D.I."/>
            <person name="Henn M.R."/>
            <person name="Kodira C.D."/>
            <person name="Leon-Narvaez H."/>
            <person name="Longo L.V."/>
            <person name="Ma L.J."/>
            <person name="Malavazi I."/>
            <person name="Matsuo A.L."/>
            <person name="Morais F.V."/>
            <person name="Pereira M."/>
            <person name="Rodriguez-Brito S."/>
            <person name="Sakthikumar S."/>
            <person name="Salem-Izacc S.M."/>
            <person name="Sykes S.M."/>
            <person name="Teixeira M.M."/>
            <person name="Vallejo M.C."/>
            <person name="Walter M.E."/>
            <person name="Yandava C."/>
            <person name="Young S."/>
            <person name="Zeng Q."/>
            <person name="Zucker J."/>
            <person name="Felipe M.S."/>
            <person name="Goldman G.H."/>
            <person name="Haas B.J."/>
            <person name="McEwen J.G."/>
            <person name="Nino-Vega G."/>
            <person name="Puccia R."/>
            <person name="San-Blas G."/>
            <person name="Soares C.M."/>
            <person name="Birren B.W."/>
            <person name="Cuomo C.A."/>
        </authorList>
    </citation>
    <scope>NUCLEOTIDE SEQUENCE [LARGE SCALE GENOMIC DNA]</scope>
    <source>
        <strain evidence="3">ATCC MYA-826 / Pb01</strain>
    </source>
</reference>
<evidence type="ECO:0000313" key="3">
    <source>
        <dbReference type="Proteomes" id="UP000002059"/>
    </source>
</evidence>